<dbReference type="GO" id="GO:0008076">
    <property type="term" value="C:voltage-gated potassium channel complex"/>
    <property type="evidence" value="ECO:0007669"/>
    <property type="project" value="TreeGrafter"/>
</dbReference>
<organism evidence="14">
    <name type="scientific">Oppiella nova</name>
    <dbReference type="NCBI Taxonomy" id="334625"/>
    <lineage>
        <taxon>Eukaryota</taxon>
        <taxon>Metazoa</taxon>
        <taxon>Ecdysozoa</taxon>
        <taxon>Arthropoda</taxon>
        <taxon>Chelicerata</taxon>
        <taxon>Arachnida</taxon>
        <taxon>Acari</taxon>
        <taxon>Acariformes</taxon>
        <taxon>Sarcoptiformes</taxon>
        <taxon>Oribatida</taxon>
        <taxon>Brachypylina</taxon>
        <taxon>Oppioidea</taxon>
        <taxon>Oppiidae</taxon>
        <taxon>Oppiella</taxon>
    </lineage>
</organism>
<keyword evidence="2" id="KW-0813">Transport</keyword>
<evidence type="ECO:0000256" key="1">
    <source>
        <dbReference type="ARBA" id="ARBA00004651"/>
    </source>
</evidence>
<keyword evidence="5" id="KW-0630">Potassium</keyword>
<keyword evidence="9" id="KW-0407">Ion channel</keyword>
<evidence type="ECO:0000256" key="10">
    <source>
        <dbReference type="ARBA" id="ARBA00034430"/>
    </source>
</evidence>
<feature type="domain" description="Potassium channel voltage dependent KCNQ C-terminal" evidence="13">
    <location>
        <begin position="399"/>
        <end position="477"/>
    </location>
</feature>
<dbReference type="Pfam" id="PF00520">
    <property type="entry name" value="Ion_trans"/>
    <property type="match status" value="1"/>
</dbReference>
<evidence type="ECO:0000256" key="6">
    <source>
        <dbReference type="ARBA" id="ARBA00022989"/>
    </source>
</evidence>
<dbReference type="InterPro" id="IPR027359">
    <property type="entry name" value="Volt_channel_dom_sf"/>
</dbReference>
<evidence type="ECO:0000256" key="2">
    <source>
        <dbReference type="ARBA" id="ARBA00022448"/>
    </source>
</evidence>
<feature type="transmembrane region" description="Helical" evidence="11">
    <location>
        <begin position="107"/>
        <end position="126"/>
    </location>
</feature>
<dbReference type="Proteomes" id="UP000728032">
    <property type="component" value="Unassembled WGS sequence"/>
</dbReference>
<dbReference type="InterPro" id="IPR003937">
    <property type="entry name" value="K_chnl_volt-dep_KCNQ"/>
</dbReference>
<dbReference type="GO" id="GO:0005249">
    <property type="term" value="F:voltage-gated potassium channel activity"/>
    <property type="evidence" value="ECO:0007669"/>
    <property type="project" value="InterPro"/>
</dbReference>
<dbReference type="EMBL" id="CAJPVJ010009216">
    <property type="protein sequence ID" value="CAG2172451.1"/>
    <property type="molecule type" value="Genomic_DNA"/>
</dbReference>
<evidence type="ECO:0000256" key="5">
    <source>
        <dbReference type="ARBA" id="ARBA00022958"/>
    </source>
</evidence>
<sequence>MVVSHRPDTMTTQCLEYSHFEADVESSQDTIASREQVLKKTAKPLQSMVDALHYCINIKRSGIIGADRQINPKRSASSVSENTVKWLRRRAATYKFLHDPNGPIGRLYHVTVSFLVMLCLLLTILCTFTELPVIHLNLILYGVDLTLLIIFTLEYMARFWASDCVSYYRGFKGKLRFVINPFRVIDLLVIISSILIIAFNIKDGFLTPSLKGVRFFQTFKLVRLEHQFRPWRVMASVIWQQREHLYITTYCSFLALIFMAFTVYYVEKDFNPKFNNLGESLWYTVVSLCTIGYGDIVPVTAQGKILASICALVGVSVFALPAGILGTGLALKVQEQQRLRQKGKRLIPAIRLIQTRWRCHHFYKHPLNPDSLDSTSLNPTSLSPPVSPVRKLSKKVRKKDFNKIEKICMRFVLKTKFFVAQRHFSQALKPYDVRDVLEQYSAGHQEMLSRVKQITAKVTDIETIAEGVSKTQNESKSVLNYRLCKVEDALRETDGKLNEIMKIQTENKVLYENILEFLENNSSKA</sequence>
<dbReference type="SUPFAM" id="SSF81324">
    <property type="entry name" value="Voltage-gated potassium channels"/>
    <property type="match status" value="1"/>
</dbReference>
<keyword evidence="15" id="KW-1185">Reference proteome</keyword>
<evidence type="ECO:0000259" key="12">
    <source>
        <dbReference type="Pfam" id="PF00520"/>
    </source>
</evidence>
<proteinExistence type="predicted"/>
<evidence type="ECO:0000256" key="9">
    <source>
        <dbReference type="ARBA" id="ARBA00023303"/>
    </source>
</evidence>
<keyword evidence="6 11" id="KW-1133">Transmembrane helix</keyword>
<gene>
    <name evidence="14" type="ORF">ONB1V03_LOCUS11907</name>
</gene>
<feature type="transmembrane region" description="Helical" evidence="11">
    <location>
        <begin position="181"/>
        <end position="201"/>
    </location>
</feature>
<evidence type="ECO:0000313" key="15">
    <source>
        <dbReference type="Proteomes" id="UP000728032"/>
    </source>
</evidence>
<evidence type="ECO:0000259" key="13">
    <source>
        <dbReference type="Pfam" id="PF03520"/>
    </source>
</evidence>
<dbReference type="AlphaFoldDB" id="A0A7R9M7W2"/>
<dbReference type="PRINTS" id="PR00169">
    <property type="entry name" value="KCHANNEL"/>
</dbReference>
<dbReference type="PRINTS" id="PR01459">
    <property type="entry name" value="KCNQCHANNEL"/>
</dbReference>
<keyword evidence="4 11" id="KW-0812">Transmembrane</keyword>
<keyword evidence="8 11" id="KW-0472">Membrane</keyword>
<evidence type="ECO:0000256" key="8">
    <source>
        <dbReference type="ARBA" id="ARBA00023136"/>
    </source>
</evidence>
<comment type="subcellular location">
    <subcellularLocation>
        <location evidence="1">Cell membrane</location>
        <topology evidence="1">Multi-pass membrane protein</topology>
    </subcellularLocation>
</comment>
<protein>
    <submittedName>
        <fullName evidence="14">Uncharacterized protein</fullName>
    </submittedName>
</protein>
<dbReference type="OrthoDB" id="8879391at2759"/>
<evidence type="ECO:0000256" key="7">
    <source>
        <dbReference type="ARBA" id="ARBA00023065"/>
    </source>
</evidence>
<evidence type="ECO:0000313" key="14">
    <source>
        <dbReference type="EMBL" id="CAD7655264.1"/>
    </source>
</evidence>
<dbReference type="PANTHER" id="PTHR47735:SF9">
    <property type="entry name" value="POTASSIUM VOLTAGE-GATED CHANNEL SUBFAMILY KQT MEMBER 4-LIKE ISOFORM X1"/>
    <property type="match status" value="1"/>
</dbReference>
<evidence type="ECO:0000256" key="3">
    <source>
        <dbReference type="ARBA" id="ARBA00022475"/>
    </source>
</evidence>
<keyword evidence="3" id="KW-1003">Cell membrane</keyword>
<feature type="domain" description="Ion transport" evidence="12">
    <location>
        <begin position="112"/>
        <end position="330"/>
    </location>
</feature>
<keyword evidence="7" id="KW-0406">Ion transport</keyword>
<dbReference type="Gene3D" id="6.10.140.1910">
    <property type="match status" value="1"/>
</dbReference>
<feature type="transmembrane region" description="Helical" evidence="11">
    <location>
        <begin position="138"/>
        <end position="161"/>
    </location>
</feature>
<feature type="transmembrane region" description="Helical" evidence="11">
    <location>
        <begin position="245"/>
        <end position="266"/>
    </location>
</feature>
<name>A0A7R9M7W2_9ACAR</name>
<dbReference type="Pfam" id="PF03520">
    <property type="entry name" value="KCNQ_channel"/>
    <property type="match status" value="1"/>
</dbReference>
<accession>A0A7R9M7W2</accession>
<reference evidence="14" key="1">
    <citation type="submission" date="2020-11" db="EMBL/GenBank/DDBJ databases">
        <authorList>
            <person name="Tran Van P."/>
        </authorList>
    </citation>
    <scope>NUCLEOTIDE SEQUENCE</scope>
</reference>
<feature type="transmembrane region" description="Helical" evidence="11">
    <location>
        <begin position="305"/>
        <end position="331"/>
    </location>
</feature>
<dbReference type="InterPro" id="IPR005821">
    <property type="entry name" value="Ion_trans_dom"/>
</dbReference>
<dbReference type="InterPro" id="IPR013821">
    <property type="entry name" value="K_chnl_volt-dep_KCNQ_C"/>
</dbReference>
<dbReference type="EMBL" id="OC924041">
    <property type="protein sequence ID" value="CAD7655264.1"/>
    <property type="molecule type" value="Genomic_DNA"/>
</dbReference>
<dbReference type="PANTHER" id="PTHR47735">
    <property type="entry name" value="POTASSIUM VOLTAGE-GATED CHANNEL SUBFAMILY KQT MEMBER 4"/>
    <property type="match status" value="1"/>
</dbReference>
<evidence type="ECO:0000256" key="4">
    <source>
        <dbReference type="ARBA" id="ARBA00022692"/>
    </source>
</evidence>
<evidence type="ECO:0000256" key="11">
    <source>
        <dbReference type="SAM" id="Phobius"/>
    </source>
</evidence>
<dbReference type="Gene3D" id="1.10.287.70">
    <property type="match status" value="1"/>
</dbReference>
<dbReference type="Gene3D" id="1.20.120.350">
    <property type="entry name" value="Voltage-gated potassium channels. Chain C"/>
    <property type="match status" value="1"/>
</dbReference>
<comment type="catalytic activity">
    <reaction evidence="10">
        <text>K(+)(in) = K(+)(out)</text>
        <dbReference type="Rhea" id="RHEA:29463"/>
        <dbReference type="ChEBI" id="CHEBI:29103"/>
    </reaction>
</comment>